<dbReference type="EMBL" id="JBEWTB010000002">
    <property type="protein sequence ID" value="MET4757451.1"/>
    <property type="molecule type" value="Genomic_DNA"/>
</dbReference>
<sequence>MLGRLHDFLACCCKTMFLPALFFATQGHGFSSYKTGALREAPLFVFTAFFMEYHWGRTPTPLIKPKCEIHIKPGDTRDLRKKNSQYQGCVLALSGSYSISRPLVLRNVLTSRDTGVHDGASRYIGIDVGPNEREQTRQSVVVKTFFSSLENSPVTPATLVLKGDDVPPLILGDESAIKGVAIDPSHLGLDDQGCWPIGFAYRDQLARRSPDLIYQDVNFLNTQCLTNNGDVPARQAPSNSRKKIRSGSGVSDSRKSGNPYKPKSCDKVHGCRPAIEPNRNYDLGHVVSLSAGGGGDDRDNNKKKDRKKRIQGLIAIIEKIHNAQVNGDKQLEDEHRGEFSQLWGSTDEIVQNMFRQQHPGILDRYGL</sequence>
<feature type="region of interest" description="Disordered" evidence="1">
    <location>
        <begin position="226"/>
        <end position="271"/>
    </location>
</feature>
<gene>
    <name evidence="2" type="ORF">V5J35_002643</name>
</gene>
<evidence type="ECO:0000313" key="2">
    <source>
        <dbReference type="EMBL" id="MET4757451.1"/>
    </source>
</evidence>
<protein>
    <recommendedName>
        <fullName evidence="4">HNH nuclease domain-containing protein</fullName>
    </recommendedName>
</protein>
<comment type="caution">
    <text evidence="2">The sequence shown here is derived from an EMBL/GenBank/DDBJ whole genome shotgun (WGS) entry which is preliminary data.</text>
</comment>
<reference evidence="2 3" key="1">
    <citation type="submission" date="2024-06" db="EMBL/GenBank/DDBJ databases">
        <title>Genomic Encyclopedia of Type Strains, Phase V (KMG-V): Genome sequencing to study the core and pangenomes of soil and plant-associated prokaryotes.</title>
        <authorList>
            <person name="Whitman W."/>
        </authorList>
    </citation>
    <scope>NUCLEOTIDE SEQUENCE [LARGE SCALE GENOMIC DNA]</scope>
    <source>
        <strain evidence="2 3">NE40</strain>
    </source>
</reference>
<name>A0ABV2SI45_9GAMM</name>
<keyword evidence="3" id="KW-1185">Reference proteome</keyword>
<proteinExistence type="predicted"/>
<dbReference type="Proteomes" id="UP001549366">
    <property type="component" value="Unassembled WGS sequence"/>
</dbReference>
<accession>A0ABV2SI45</accession>
<organism evidence="2 3">
    <name type="scientific">Endozoicomonas lisbonensis</name>
    <dbReference type="NCBI Taxonomy" id="3120522"/>
    <lineage>
        <taxon>Bacteria</taxon>
        <taxon>Pseudomonadati</taxon>
        <taxon>Pseudomonadota</taxon>
        <taxon>Gammaproteobacteria</taxon>
        <taxon>Oceanospirillales</taxon>
        <taxon>Endozoicomonadaceae</taxon>
        <taxon>Endozoicomonas</taxon>
    </lineage>
</organism>
<evidence type="ECO:0000256" key="1">
    <source>
        <dbReference type="SAM" id="MobiDB-lite"/>
    </source>
</evidence>
<evidence type="ECO:0000313" key="3">
    <source>
        <dbReference type="Proteomes" id="UP001549366"/>
    </source>
</evidence>
<feature type="region of interest" description="Disordered" evidence="1">
    <location>
        <begin position="286"/>
        <end position="307"/>
    </location>
</feature>
<evidence type="ECO:0008006" key="4">
    <source>
        <dbReference type="Google" id="ProtNLM"/>
    </source>
</evidence>